<dbReference type="STRING" id="329726.AM1_3569"/>
<keyword evidence="6" id="KW-1185">Reference proteome</keyword>
<sequence length="368" mass="41268">MRFTDSRGTLDVIREISRTAMQDVNAPTSPFPEVSRTSSLGSSDQDRPVILIAEDDRMTRAMISHILTNDGYRVVEAEDGETCLAAYQKSPPNLVLLDAMMPGMNGFECCGELMKFPESAYTPILMITGLEDQTSVDWAFDVGASDYITKPIHWPVLRQRVRIQLERTQLHKQLEEANKRLTYLASVDELTQLPNRRAFTEALNREWRRMAREKSSLALIMIDIDYFKVYNDTYGHPVGDSCLFQVARVIHTCVRRPADLPSRYGGEEFAVILPNTTLSGAIHVAENMRLSVQRLMIPHKNSANGPYVSLSLGVASVIPDIQEMESETPLLLAADQALYKAKAEGRNRVCVDQTLSTIESEQLIVDSV</sequence>
<dbReference type="InterPro" id="IPR043128">
    <property type="entry name" value="Rev_trsase/Diguanyl_cyclase"/>
</dbReference>
<dbReference type="SUPFAM" id="SSF55073">
    <property type="entry name" value="Nucleotide cyclase"/>
    <property type="match status" value="1"/>
</dbReference>
<dbReference type="FunFam" id="3.30.70.270:FF:000001">
    <property type="entry name" value="Diguanylate cyclase domain protein"/>
    <property type="match status" value="1"/>
</dbReference>
<organism evidence="5 6">
    <name type="scientific">Acaryochloris marina (strain MBIC 11017)</name>
    <dbReference type="NCBI Taxonomy" id="329726"/>
    <lineage>
        <taxon>Bacteria</taxon>
        <taxon>Bacillati</taxon>
        <taxon>Cyanobacteriota</taxon>
        <taxon>Cyanophyceae</taxon>
        <taxon>Acaryochloridales</taxon>
        <taxon>Acaryochloridaceae</taxon>
        <taxon>Acaryochloris</taxon>
    </lineage>
</organism>
<dbReference type="Pfam" id="PF00990">
    <property type="entry name" value="GGDEF"/>
    <property type="match status" value="1"/>
</dbReference>
<dbReference type="InterPro" id="IPR011006">
    <property type="entry name" value="CheY-like_superfamily"/>
</dbReference>
<dbReference type="InterPro" id="IPR000160">
    <property type="entry name" value="GGDEF_dom"/>
</dbReference>
<feature type="domain" description="Response regulatory" evidence="3">
    <location>
        <begin position="49"/>
        <end position="165"/>
    </location>
</feature>
<dbReference type="PROSITE" id="PS50887">
    <property type="entry name" value="GGDEF"/>
    <property type="match status" value="1"/>
</dbReference>
<dbReference type="GO" id="GO:1902201">
    <property type="term" value="P:negative regulation of bacterial-type flagellum-dependent cell motility"/>
    <property type="evidence" value="ECO:0007669"/>
    <property type="project" value="TreeGrafter"/>
</dbReference>
<dbReference type="SMART" id="SM00267">
    <property type="entry name" value="GGDEF"/>
    <property type="match status" value="1"/>
</dbReference>
<feature type="domain" description="GGDEF" evidence="4">
    <location>
        <begin position="215"/>
        <end position="354"/>
    </location>
</feature>
<dbReference type="GO" id="GO:0043709">
    <property type="term" value="P:cell adhesion involved in single-species biofilm formation"/>
    <property type="evidence" value="ECO:0007669"/>
    <property type="project" value="TreeGrafter"/>
</dbReference>
<accession>B0C2A7</accession>
<evidence type="ECO:0000259" key="4">
    <source>
        <dbReference type="PROSITE" id="PS50887"/>
    </source>
</evidence>
<dbReference type="GO" id="GO:0000160">
    <property type="term" value="P:phosphorelay signal transduction system"/>
    <property type="evidence" value="ECO:0007669"/>
    <property type="project" value="InterPro"/>
</dbReference>
<dbReference type="EMBL" id="CP000828">
    <property type="protein sequence ID" value="ABW28559.1"/>
    <property type="molecule type" value="Genomic_DNA"/>
</dbReference>
<dbReference type="HOGENOM" id="CLU_000445_11_28_3"/>
<dbReference type="Gene3D" id="3.40.50.2300">
    <property type="match status" value="1"/>
</dbReference>
<dbReference type="InterPro" id="IPR001789">
    <property type="entry name" value="Sig_transdc_resp-reg_receiver"/>
</dbReference>
<dbReference type="Pfam" id="PF00072">
    <property type="entry name" value="Response_reg"/>
    <property type="match status" value="1"/>
</dbReference>
<name>B0C2A7_ACAM1</name>
<dbReference type="GO" id="GO:0005886">
    <property type="term" value="C:plasma membrane"/>
    <property type="evidence" value="ECO:0007669"/>
    <property type="project" value="TreeGrafter"/>
</dbReference>
<feature type="modified residue" description="4-aspartylphosphate" evidence="1">
    <location>
        <position position="98"/>
    </location>
</feature>
<feature type="region of interest" description="Disordered" evidence="2">
    <location>
        <begin position="23"/>
        <end position="43"/>
    </location>
</feature>
<dbReference type="InterPro" id="IPR029787">
    <property type="entry name" value="Nucleotide_cyclase"/>
</dbReference>
<dbReference type="GO" id="GO:0052621">
    <property type="term" value="F:diguanylate cyclase activity"/>
    <property type="evidence" value="ECO:0007669"/>
    <property type="project" value="TreeGrafter"/>
</dbReference>
<gene>
    <name evidence="5" type="ordered locus">AM1_3569</name>
</gene>
<dbReference type="PROSITE" id="PS50110">
    <property type="entry name" value="RESPONSE_REGULATORY"/>
    <property type="match status" value="1"/>
</dbReference>
<evidence type="ECO:0000313" key="6">
    <source>
        <dbReference type="Proteomes" id="UP000000268"/>
    </source>
</evidence>
<evidence type="ECO:0000256" key="1">
    <source>
        <dbReference type="PROSITE-ProRule" id="PRU00169"/>
    </source>
</evidence>
<reference evidence="5 6" key="1">
    <citation type="journal article" date="2008" name="Proc. Natl. Acad. Sci. U.S.A.">
        <title>Niche adaptation and genome expansion in the chlorophyll d-producing cyanobacterium Acaryochloris marina.</title>
        <authorList>
            <person name="Swingley W.D."/>
            <person name="Chen M."/>
            <person name="Cheung P.C."/>
            <person name="Conrad A.L."/>
            <person name="Dejesa L.C."/>
            <person name="Hao J."/>
            <person name="Honchak B.M."/>
            <person name="Karbach L.E."/>
            <person name="Kurdoglu A."/>
            <person name="Lahiri S."/>
            <person name="Mastrian S.D."/>
            <person name="Miyashita H."/>
            <person name="Page L."/>
            <person name="Ramakrishna P."/>
            <person name="Satoh S."/>
            <person name="Sattley W.M."/>
            <person name="Shimada Y."/>
            <person name="Taylor H.L."/>
            <person name="Tomo T."/>
            <person name="Tsuchiya T."/>
            <person name="Wang Z.T."/>
            <person name="Raymond J."/>
            <person name="Mimuro M."/>
            <person name="Blankenship R.E."/>
            <person name="Touchman J.W."/>
        </authorList>
    </citation>
    <scope>NUCLEOTIDE SEQUENCE [LARGE SCALE GENOMIC DNA]</scope>
    <source>
        <strain evidence="6">MBIC 11017</strain>
    </source>
</reference>
<proteinExistence type="predicted"/>
<protein>
    <submittedName>
        <fullName evidence="5">Diguanylate cyclase (GGDEF domain), putative</fullName>
    </submittedName>
</protein>
<dbReference type="PANTHER" id="PTHR45138:SF9">
    <property type="entry name" value="DIGUANYLATE CYCLASE DGCM-RELATED"/>
    <property type="match status" value="1"/>
</dbReference>
<dbReference type="Gene3D" id="3.30.70.270">
    <property type="match status" value="1"/>
</dbReference>
<dbReference type="PANTHER" id="PTHR45138">
    <property type="entry name" value="REGULATORY COMPONENTS OF SENSORY TRANSDUCTION SYSTEM"/>
    <property type="match status" value="1"/>
</dbReference>
<dbReference type="SMART" id="SM00448">
    <property type="entry name" value="REC"/>
    <property type="match status" value="1"/>
</dbReference>
<dbReference type="eggNOG" id="COG3706">
    <property type="taxonomic scope" value="Bacteria"/>
</dbReference>
<dbReference type="NCBIfam" id="TIGR00254">
    <property type="entry name" value="GGDEF"/>
    <property type="match status" value="1"/>
</dbReference>
<evidence type="ECO:0000313" key="5">
    <source>
        <dbReference type="EMBL" id="ABW28559.1"/>
    </source>
</evidence>
<dbReference type="CDD" id="cd01949">
    <property type="entry name" value="GGDEF"/>
    <property type="match status" value="1"/>
</dbReference>
<dbReference type="Proteomes" id="UP000000268">
    <property type="component" value="Chromosome"/>
</dbReference>
<evidence type="ECO:0000259" key="3">
    <source>
        <dbReference type="PROSITE" id="PS50110"/>
    </source>
</evidence>
<dbReference type="AlphaFoldDB" id="B0C2A7"/>
<dbReference type="SUPFAM" id="SSF52172">
    <property type="entry name" value="CheY-like"/>
    <property type="match status" value="1"/>
</dbReference>
<evidence type="ECO:0000256" key="2">
    <source>
        <dbReference type="SAM" id="MobiDB-lite"/>
    </source>
</evidence>
<dbReference type="KEGG" id="amr:AM1_3569"/>
<keyword evidence="1" id="KW-0597">Phosphoprotein</keyword>
<dbReference type="InterPro" id="IPR050469">
    <property type="entry name" value="Diguanylate_Cyclase"/>
</dbReference>
<dbReference type="OrthoDB" id="453368at2"/>
<dbReference type="RefSeq" id="WP_012163954.1">
    <property type="nucleotide sequence ID" value="NC_009925.1"/>
</dbReference>